<dbReference type="EMBL" id="CP095064">
    <property type="protein sequence ID" value="UOQ69033.1"/>
    <property type="molecule type" value="Genomic_DNA"/>
</dbReference>
<evidence type="ECO:0000256" key="1">
    <source>
        <dbReference type="SAM" id="Phobius"/>
    </source>
</evidence>
<accession>A0ABY4GDV7</accession>
<gene>
    <name evidence="2" type="ORF">MUN86_26380</name>
</gene>
<keyword evidence="3" id="KW-1185">Reference proteome</keyword>
<geneLocation type="plasmid" evidence="2 3">
    <name>unnamed3</name>
</geneLocation>
<proteinExistence type="predicted"/>
<feature type="transmembrane region" description="Helical" evidence="1">
    <location>
        <begin position="139"/>
        <end position="160"/>
    </location>
</feature>
<evidence type="ECO:0000313" key="2">
    <source>
        <dbReference type="EMBL" id="UOQ69033.1"/>
    </source>
</evidence>
<feature type="transmembrane region" description="Helical" evidence="1">
    <location>
        <begin position="109"/>
        <end position="127"/>
    </location>
</feature>
<protein>
    <recommendedName>
        <fullName evidence="4">CPBP family intramembrane metalloprotease</fullName>
    </recommendedName>
</protein>
<keyword evidence="1" id="KW-0812">Transmembrane</keyword>
<reference evidence="2" key="1">
    <citation type="submission" date="2022-04" db="EMBL/GenBank/DDBJ databases">
        <title>Hymenobacter sp. isolated from the air.</title>
        <authorList>
            <person name="Won M."/>
            <person name="Lee C.-M."/>
            <person name="Woen H.-Y."/>
            <person name="Kwon S.-W."/>
        </authorList>
    </citation>
    <scope>NUCLEOTIDE SEQUENCE</scope>
    <source>
        <strain evidence="2">5420S-77</strain>
        <plasmid evidence="2">unnamed3</plasmid>
    </source>
</reference>
<organism evidence="2 3">
    <name type="scientific">Hymenobacter volaticus</name>
    <dbReference type="NCBI Taxonomy" id="2932254"/>
    <lineage>
        <taxon>Bacteria</taxon>
        <taxon>Pseudomonadati</taxon>
        <taxon>Bacteroidota</taxon>
        <taxon>Cytophagia</taxon>
        <taxon>Cytophagales</taxon>
        <taxon>Hymenobacteraceae</taxon>
        <taxon>Hymenobacter</taxon>
    </lineage>
</organism>
<dbReference type="Proteomes" id="UP000830401">
    <property type="component" value="Plasmid unnamed3"/>
</dbReference>
<keyword evidence="2" id="KW-0614">Plasmid</keyword>
<evidence type="ECO:0000313" key="3">
    <source>
        <dbReference type="Proteomes" id="UP000830401"/>
    </source>
</evidence>
<evidence type="ECO:0008006" key="4">
    <source>
        <dbReference type="Google" id="ProtNLM"/>
    </source>
</evidence>
<feature type="transmembrane region" description="Helical" evidence="1">
    <location>
        <begin position="78"/>
        <end position="103"/>
    </location>
</feature>
<keyword evidence="1" id="KW-1133">Transmembrane helix</keyword>
<keyword evidence="1" id="KW-0472">Membrane</keyword>
<sequence>MPGAPMEDLLNEGLPNIDELQLLDIKNDDTSADISPYPMLYPTLASALDQNIEIHPFSSFKLKVSSDNNIKMNNKLHAIVLIAIILQFLGEELLFEIVAHITLPLSRSLSYVILLIWFTLIALACYKGMTYEKTNTDKLFYVFYCCLFILSLIYTGRYALNWLLIDDKQFYN</sequence>
<name>A0ABY4GDV7_9BACT</name>